<dbReference type="SUPFAM" id="SSF49464">
    <property type="entry name" value="Carboxypeptidase regulatory domain-like"/>
    <property type="match status" value="1"/>
</dbReference>
<name>A0A1X9YSZ0_9BACT</name>
<dbReference type="NCBIfam" id="TIGR04056">
    <property type="entry name" value="OMP_RagA_SusC"/>
    <property type="match status" value="1"/>
</dbReference>
<dbReference type="EMBL" id="CP021235">
    <property type="protein sequence ID" value="ARS36010.1"/>
    <property type="molecule type" value="Genomic_DNA"/>
</dbReference>
<keyword evidence="1" id="KW-0998">Cell outer membrane</keyword>
<keyword evidence="1" id="KW-0813">Transport</keyword>
<dbReference type="InterPro" id="IPR037066">
    <property type="entry name" value="Plug_dom_sf"/>
</dbReference>
<protein>
    <submittedName>
        <fullName evidence="3">SusC/RagA family TonB-linked outer membrane protein</fullName>
    </submittedName>
</protein>
<accession>A0A1X9YSZ0</accession>
<dbReference type="InterPro" id="IPR023997">
    <property type="entry name" value="TonB-dep_OMP_SusC/RagA_CS"/>
</dbReference>
<evidence type="ECO:0000313" key="4">
    <source>
        <dbReference type="Proteomes" id="UP000266292"/>
    </source>
</evidence>
<dbReference type="PROSITE" id="PS52016">
    <property type="entry name" value="TONB_DEPENDENT_REC_3"/>
    <property type="match status" value="1"/>
</dbReference>
<dbReference type="InterPro" id="IPR012910">
    <property type="entry name" value="Plug_dom"/>
</dbReference>
<dbReference type="RefSeq" id="WP_025607307.1">
    <property type="nucleotide sequence ID" value="NZ_CP021235.1"/>
</dbReference>
<organism evidence="3 4">
    <name type="scientific">Pontibacter actiniarum</name>
    <dbReference type="NCBI Taxonomy" id="323450"/>
    <lineage>
        <taxon>Bacteria</taxon>
        <taxon>Pseudomonadati</taxon>
        <taxon>Bacteroidota</taxon>
        <taxon>Cytophagia</taxon>
        <taxon>Cytophagales</taxon>
        <taxon>Hymenobacteraceae</taxon>
        <taxon>Pontibacter</taxon>
    </lineage>
</organism>
<keyword evidence="1" id="KW-0472">Membrane</keyword>
<gene>
    <name evidence="3" type="ORF">CA264_11505</name>
</gene>
<dbReference type="Gene3D" id="2.170.130.10">
    <property type="entry name" value="TonB-dependent receptor, plug domain"/>
    <property type="match status" value="1"/>
</dbReference>
<evidence type="ECO:0000313" key="3">
    <source>
        <dbReference type="EMBL" id="ARS36010.1"/>
    </source>
</evidence>
<dbReference type="InterPro" id="IPR023996">
    <property type="entry name" value="TonB-dep_OMP_SusC/RagA"/>
</dbReference>
<dbReference type="Proteomes" id="UP000266292">
    <property type="component" value="Chromosome"/>
</dbReference>
<dbReference type="Gene3D" id="2.60.40.1120">
    <property type="entry name" value="Carboxypeptidase-like, regulatory domain"/>
    <property type="match status" value="1"/>
</dbReference>
<proteinExistence type="inferred from homology"/>
<evidence type="ECO:0000259" key="2">
    <source>
        <dbReference type="Pfam" id="PF07715"/>
    </source>
</evidence>
<dbReference type="Pfam" id="PF13715">
    <property type="entry name" value="CarbopepD_reg_2"/>
    <property type="match status" value="1"/>
</dbReference>
<dbReference type="InterPro" id="IPR039426">
    <property type="entry name" value="TonB-dep_rcpt-like"/>
</dbReference>
<dbReference type="InterPro" id="IPR008969">
    <property type="entry name" value="CarboxyPept-like_regulatory"/>
</dbReference>
<comment type="similarity">
    <text evidence="1">Belongs to the TonB-dependent receptor family.</text>
</comment>
<dbReference type="KEGG" id="pact:CA264_11505"/>
<dbReference type="SUPFAM" id="SSF56935">
    <property type="entry name" value="Porins"/>
    <property type="match status" value="1"/>
</dbReference>
<sequence length="1158" mass="128761">MIKPLLKEASPGLALRRNTLSQRKKKLLLLLLACSVNVTGNAFSQTISYYVPDGDYQGKAVPSAANKLISINMGNVTLQEAFSRIKSQANVHFFYSDDELDVSRQVNARFTNVTLAEAVASLVGPRYKVEISEDNTVVITPQEADREVIRKKQEARVSGRVTDEKGQPLPGVSVMVKGSSRGVVADNQGTYSLPVAAGDVLIFRFIGFEVIEVPVNGREEINVQMVPNVTELSQVVITGIFERKAESFTGSAVTITQEELKRVGNANLFQTIRNIDPSIVIMDNLALGANPNALPEMQIRGTSTFPVDEALAGSGLKGNYLKSPNQPLFILNGFEATAEQVLDLDINRVESVTLLKDAASKAIYGSKAANGVVVIETKRLSGSNTIVTYNGSLDIDMPDLTSYNLANALEKLEAERIDGRYTPTVNDPEAQTGLQQLYNARKKLALEGLDTYWMAKPLQNGVGQRHGLAMELGGQELRILGNLSYRDVVGVMKGSSRNNIAGNLTTSYRLKGFSFHNSMSANSNKAEESPYGTFAEYAQMNPYWRAVNADGSIPYYAETGPNGERYTNPLYNSTLDSKITSSYFNFTNNFYLEWAISPAFRAVTRVGIDVKKNSADEFYPSAHTQFESLVGELDAQRRGSYQVNNGERSYLSGDFNLNYSKEVNKHFYFANFGFNISENKYSEVIHRVEGFPSNRMDNIMFGRDYALDSRPTGIDGISRDIGFLAVGSYTYDNRFLSDLTLRTSASSQFGSDKRWAKFWSFGLGWNLHNEGFMNGSAFDLLKVRGSLGSTGNQNFNTNASIATYAYYLEKLYQGFTGSYLENMANTSLQWESKFDYNIGFDAKVKNLSVRFDYYENYTENLITDMTIPNSTGFSSVKDNIGRVKNVGYDVNATYLLWAKGRDFFSVNFGLVTNHNEVVQLSNAMKSYNDAMDAQAAERGNNKPLHKYEDGMSMNAIWAVRSLGIDPATGNEIYLDRFGNTTYVWDAKDMVVVGDSNPKYRGNFGVGAEYLGFGINVTCRYLGSGQLYNQTLVDKVENVDMNYNVDKRVLTGRWLYPGQEALFKRLGNYSVDTGEGSVVVYPEKTRATSRFVQDRDELDIAAINLYYDFKPAMLKHVGMERLKLGVNMNEIAKVSTIQIERGTDYPFARTLSFSVLATF</sequence>
<dbReference type="AlphaFoldDB" id="A0A1X9YSZ0"/>
<evidence type="ECO:0000256" key="1">
    <source>
        <dbReference type="PROSITE-ProRule" id="PRU01360"/>
    </source>
</evidence>
<dbReference type="NCBIfam" id="TIGR04057">
    <property type="entry name" value="SusC_RagA_signa"/>
    <property type="match status" value="1"/>
</dbReference>
<comment type="subcellular location">
    <subcellularLocation>
        <location evidence="1">Cell outer membrane</location>
        <topology evidence="1">Multi-pass membrane protein</topology>
    </subcellularLocation>
</comment>
<feature type="domain" description="TonB-dependent receptor plug" evidence="2">
    <location>
        <begin position="247"/>
        <end position="372"/>
    </location>
</feature>
<keyword evidence="4" id="KW-1185">Reference proteome</keyword>
<keyword evidence="1" id="KW-1134">Transmembrane beta strand</keyword>
<reference evidence="4" key="1">
    <citation type="submission" date="2017-05" db="EMBL/GenBank/DDBJ databases">
        <authorList>
            <person name="Ray J."/>
            <person name="Price M."/>
            <person name="Deutschbauer A."/>
        </authorList>
    </citation>
    <scope>NUCLEOTIDE SEQUENCE [LARGE SCALE GENOMIC DNA]</scope>
    <source>
        <strain evidence="4">DSM 19842</strain>
    </source>
</reference>
<dbReference type="STRING" id="709015.GCA_000472485_02322"/>
<keyword evidence="1" id="KW-0812">Transmembrane</keyword>
<dbReference type="GO" id="GO:0009279">
    <property type="term" value="C:cell outer membrane"/>
    <property type="evidence" value="ECO:0007669"/>
    <property type="project" value="UniProtKB-SubCell"/>
</dbReference>
<dbReference type="Pfam" id="PF07715">
    <property type="entry name" value="Plug"/>
    <property type="match status" value="1"/>
</dbReference>